<feature type="region of interest" description="Disordered" evidence="1">
    <location>
        <begin position="508"/>
        <end position="590"/>
    </location>
</feature>
<evidence type="ECO:0000256" key="1">
    <source>
        <dbReference type="SAM" id="MobiDB-lite"/>
    </source>
</evidence>
<dbReference type="OrthoDB" id="1562at10239"/>
<dbReference type="EMBL" id="KC117376">
    <property type="protein sequence ID" value="AGC34276.1"/>
    <property type="molecule type" value="Genomic_DNA"/>
</dbReference>
<keyword evidence="3" id="KW-1185">Reference proteome</keyword>
<feature type="compositionally biased region" description="Basic residues" evidence="1">
    <location>
        <begin position="580"/>
        <end position="590"/>
    </location>
</feature>
<evidence type="ECO:0000313" key="2">
    <source>
        <dbReference type="EMBL" id="AGC34276.1"/>
    </source>
</evidence>
<dbReference type="KEGG" id="vg:14477145"/>
<dbReference type="GeneID" id="14477145"/>
<dbReference type="Gene3D" id="3.40.50.300">
    <property type="entry name" value="P-loop containing nucleotide triphosphate hydrolases"/>
    <property type="match status" value="1"/>
</dbReference>
<dbReference type="RefSeq" id="YP_007379086.1">
    <property type="nucleotide sequence ID" value="NC_020159.1"/>
</dbReference>
<dbReference type="InterPro" id="IPR027417">
    <property type="entry name" value="P-loop_NTPase"/>
</dbReference>
<dbReference type="Pfam" id="PF03237">
    <property type="entry name" value="Terminase_6N"/>
    <property type="match status" value="1"/>
</dbReference>
<organism evidence="2 3">
    <name type="scientific">Halorubrum sodomense tailed virus 2</name>
    <dbReference type="NCBI Taxonomy" id="1262527"/>
    <lineage>
        <taxon>Viruses</taxon>
        <taxon>Duplodnaviria</taxon>
        <taxon>Heunggongvirae</taxon>
        <taxon>Uroviricota</taxon>
        <taxon>Caudoviricetes</taxon>
        <taxon>Thumleimavirales</taxon>
        <taxon>Hafunaviridae</taxon>
        <taxon>Mincapvirus</taxon>
        <taxon>Mincapvirus eilatense</taxon>
        <taxon>Mincapvirus HSTV2</taxon>
    </lineage>
</organism>
<sequence length="590" mass="66449">MEEVAQTLADQQEIQADALLERWGGKPEVIAEDLFRARDPDTGLMKPIELFDYQVQFLHAYFFGKAPILNVYKGRRIGISYAACMALIIDGLRHPRMTFPVVATSLDHAQDRIEDIRTLLEHSPLPYDDIVEVDNKGEIELSNGAIFKAFTANPDKLRGISARTVFIDEMAFIENQQEVIDAAMPTISLGETGKVLEVSTPRVSNDLFIETNKRGLAGDEDVIAIKQPTFKNAENIDIEVPLTKQDAEVVRPDMNADAFESQRLSDPRGFAQEYLCRPLSDEYRFLSKDAVEAAQKRGAVQPELFNEGVGGGKKTEDPHYWHPATHARCGGMMVMGVDIGIDRDDTAVAVFEHVGEQRFLRFHTLVDRNDLRSVGVFPEDPKNPEAIADYIYRVSENMGVEKVFVDMTGPGRGFQQSIQQRLGNRAQGFNFSDKTELERMWGDLNYALHSDLVHLVPDKTMHDQLLAIVKEQSYEDVRPRFTGKEYSEDSKDDLAMAVVLASFPPNFKADRSTSLHQRENVSGQEFKGIDKPDDAEGEGGVRELRQRHASRRQYGDSPHIPDGVRLRSGGSSSRSMNRYSSRHSRRRSSR</sequence>
<feature type="compositionally biased region" description="Low complexity" evidence="1">
    <location>
        <begin position="566"/>
        <end position="579"/>
    </location>
</feature>
<dbReference type="Proteomes" id="UP000011138">
    <property type="component" value="Segment"/>
</dbReference>
<accession>L7THH1</accession>
<evidence type="ECO:0000313" key="3">
    <source>
        <dbReference type="Proteomes" id="UP000011138"/>
    </source>
</evidence>
<proteinExistence type="predicted"/>
<gene>
    <name evidence="2" type="primary">7</name>
    <name evidence="2" type="ORF">HSTV2_7</name>
</gene>
<protein>
    <submittedName>
        <fullName evidence="2">Terminase large subunit</fullName>
    </submittedName>
</protein>
<feature type="compositionally biased region" description="Basic and acidic residues" evidence="1">
    <location>
        <begin position="527"/>
        <end position="546"/>
    </location>
</feature>
<reference evidence="2 3" key="1">
    <citation type="journal article" date="2013" name="J. Virol.">
        <title>Insights into head-tailed viruses infecting extremely halophilic archaea.</title>
        <authorList>
            <person name="Pietila M.K."/>
            <person name="Laurinmaki P."/>
            <person name="Russell D.A."/>
            <person name="Ko C.C."/>
            <person name="Jacobs-Sera D."/>
            <person name="Butcher S.J."/>
            <person name="Bamford D.H."/>
            <person name="Hendrix R.W."/>
        </authorList>
    </citation>
    <scope>NUCLEOTIDE SEQUENCE [LARGE SCALE GENOMIC DNA]</scope>
</reference>
<feature type="compositionally biased region" description="Basic and acidic residues" evidence="1">
    <location>
        <begin position="508"/>
        <end position="519"/>
    </location>
</feature>
<name>L7THH1_9CAUD</name>
<dbReference type="Gene3D" id="3.30.420.240">
    <property type="match status" value="1"/>
</dbReference>